<evidence type="ECO:0000259" key="1">
    <source>
        <dbReference type="Pfam" id="PF13737"/>
    </source>
</evidence>
<name>A9L060_SHEB9</name>
<dbReference type="EMBL" id="CP000891">
    <property type="protein sequence ID" value="ABX47789.1"/>
    <property type="molecule type" value="Genomic_DNA"/>
</dbReference>
<accession>A9L060</accession>
<protein>
    <submittedName>
        <fullName evidence="2">Transposase, IS4 family protein</fullName>
    </submittedName>
</protein>
<proteinExistence type="predicted"/>
<evidence type="ECO:0000313" key="2">
    <source>
        <dbReference type="EMBL" id="ABX47789.1"/>
    </source>
</evidence>
<dbReference type="AlphaFoldDB" id="A9L060"/>
<evidence type="ECO:0000313" key="3">
    <source>
        <dbReference type="Proteomes" id="UP000000770"/>
    </source>
</evidence>
<dbReference type="HOGENOM" id="CLU_3205210_0_0_6"/>
<dbReference type="Pfam" id="PF13737">
    <property type="entry name" value="DDE_Tnp_1_5"/>
    <property type="match status" value="1"/>
</dbReference>
<feature type="domain" description="Transposase DDE" evidence="1">
    <location>
        <begin position="1"/>
        <end position="38"/>
    </location>
</feature>
<dbReference type="KEGG" id="sbn:Sbal195_0611"/>
<gene>
    <name evidence="2" type="ordered locus">Sbal195_0611</name>
</gene>
<sequence length="45" mass="4941">MYSGLAIITALMVKRIFAMPLRALQGFINSVLKLGDIPSALQLHQ</sequence>
<reference evidence="2 3" key="1">
    <citation type="submission" date="2007-11" db="EMBL/GenBank/DDBJ databases">
        <title>Complete sequence of chromosome of Shewanella baltica OS195.</title>
        <authorList>
            <consortium name="US DOE Joint Genome Institute"/>
            <person name="Copeland A."/>
            <person name="Lucas S."/>
            <person name="Lapidus A."/>
            <person name="Barry K."/>
            <person name="Glavina del Rio T."/>
            <person name="Dalin E."/>
            <person name="Tice H."/>
            <person name="Pitluck S."/>
            <person name="Chain P."/>
            <person name="Malfatti S."/>
            <person name="Shin M."/>
            <person name="Vergez L."/>
            <person name="Schmutz J."/>
            <person name="Larimer F."/>
            <person name="Land M."/>
            <person name="Hauser L."/>
            <person name="Kyrpides N."/>
            <person name="Kim E."/>
            <person name="Brettar I."/>
            <person name="Rodrigues J."/>
            <person name="Konstantinidis K."/>
            <person name="Klappenbach J."/>
            <person name="Hofle M."/>
            <person name="Tiedje J."/>
            <person name="Richardson P."/>
        </authorList>
    </citation>
    <scope>NUCLEOTIDE SEQUENCE [LARGE SCALE GENOMIC DNA]</scope>
    <source>
        <strain evidence="2 3">OS195</strain>
    </source>
</reference>
<dbReference type="InterPro" id="IPR025668">
    <property type="entry name" value="Tnp_DDE_dom"/>
</dbReference>
<organism evidence="2 3">
    <name type="scientific">Shewanella baltica (strain OS195)</name>
    <dbReference type="NCBI Taxonomy" id="399599"/>
    <lineage>
        <taxon>Bacteria</taxon>
        <taxon>Pseudomonadati</taxon>
        <taxon>Pseudomonadota</taxon>
        <taxon>Gammaproteobacteria</taxon>
        <taxon>Alteromonadales</taxon>
        <taxon>Shewanellaceae</taxon>
        <taxon>Shewanella</taxon>
    </lineage>
</organism>
<dbReference type="Proteomes" id="UP000000770">
    <property type="component" value="Chromosome"/>
</dbReference>